<dbReference type="EMBL" id="CP070608">
    <property type="protein sequence ID" value="QSE98076.1"/>
    <property type="molecule type" value="Genomic_DNA"/>
</dbReference>
<keyword evidence="1" id="KW-1133">Transmembrane helix</keyword>
<keyword evidence="1" id="KW-0472">Membrane</keyword>
<evidence type="ECO:0000313" key="3">
    <source>
        <dbReference type="Proteomes" id="UP000662783"/>
    </source>
</evidence>
<dbReference type="RefSeq" id="WP_205722584.1">
    <property type="nucleotide sequence ID" value="NZ_CP070608.1"/>
</dbReference>
<dbReference type="InterPro" id="IPR025635">
    <property type="entry name" value="DUF4293"/>
</dbReference>
<reference evidence="2" key="1">
    <citation type="submission" date="2021-02" db="EMBL/GenBank/DDBJ databases">
        <title>Fulvivirga sp. S481 isolated from sea water.</title>
        <authorList>
            <person name="Bae S.S."/>
            <person name="Baek K."/>
        </authorList>
    </citation>
    <scope>NUCLEOTIDE SEQUENCE</scope>
    <source>
        <strain evidence="2">S481</strain>
    </source>
</reference>
<protein>
    <submittedName>
        <fullName evidence="2">DUF4293 domain-containing protein</fullName>
    </submittedName>
</protein>
<dbReference type="Pfam" id="PF14126">
    <property type="entry name" value="DUF4293"/>
    <property type="match status" value="1"/>
</dbReference>
<organism evidence="2 3">
    <name type="scientific">Fulvivirga lutea</name>
    <dbReference type="NCBI Taxonomy" id="2810512"/>
    <lineage>
        <taxon>Bacteria</taxon>
        <taxon>Pseudomonadati</taxon>
        <taxon>Bacteroidota</taxon>
        <taxon>Cytophagia</taxon>
        <taxon>Cytophagales</taxon>
        <taxon>Fulvivirgaceae</taxon>
        <taxon>Fulvivirga</taxon>
    </lineage>
</organism>
<proteinExistence type="predicted"/>
<feature type="transmembrane region" description="Helical" evidence="1">
    <location>
        <begin position="135"/>
        <end position="153"/>
    </location>
</feature>
<evidence type="ECO:0000313" key="2">
    <source>
        <dbReference type="EMBL" id="QSE98076.1"/>
    </source>
</evidence>
<sequence>MSRAPWHNQFNHMLQRIQTIFLILVVLFMGLSFLFPLWTLTNEEGIITHQLFNLKLNIFSLEDGSLTEVYYPYLFVGVLAATTMVIAILEISKFKNRLLQMKLGALNAMLMAGTLGIGVYFATDLINSMVSNGGAYGPGLFLPAAAMICNIIANRFIRKDERLVRSVDRIR</sequence>
<feature type="transmembrane region" description="Helical" evidence="1">
    <location>
        <begin position="70"/>
        <end position="91"/>
    </location>
</feature>
<name>A0A975A1A0_9BACT</name>
<dbReference type="KEGG" id="fuv:JR347_03060"/>
<keyword evidence="3" id="KW-1185">Reference proteome</keyword>
<evidence type="ECO:0000256" key="1">
    <source>
        <dbReference type="SAM" id="Phobius"/>
    </source>
</evidence>
<feature type="transmembrane region" description="Helical" evidence="1">
    <location>
        <begin position="20"/>
        <end position="38"/>
    </location>
</feature>
<dbReference type="AlphaFoldDB" id="A0A975A1A0"/>
<feature type="transmembrane region" description="Helical" evidence="1">
    <location>
        <begin position="103"/>
        <end position="123"/>
    </location>
</feature>
<accession>A0A975A1A0</accession>
<keyword evidence="1" id="KW-0812">Transmembrane</keyword>
<gene>
    <name evidence="2" type="ORF">JR347_03060</name>
</gene>
<dbReference type="Proteomes" id="UP000662783">
    <property type="component" value="Chromosome"/>
</dbReference>